<evidence type="ECO:0000259" key="5">
    <source>
        <dbReference type="Pfam" id="PF04542"/>
    </source>
</evidence>
<evidence type="ECO:0000313" key="7">
    <source>
        <dbReference type="EMBL" id="RBP77732.1"/>
    </source>
</evidence>
<reference evidence="7 8" key="1">
    <citation type="submission" date="2018-06" db="EMBL/GenBank/DDBJ databases">
        <title>Genomic Encyclopedia of Type Strains, Phase III (KMG-III): the genomes of soil and plant-associated and newly described type strains.</title>
        <authorList>
            <person name="Whitman W."/>
        </authorList>
    </citation>
    <scope>NUCLEOTIDE SEQUENCE [LARGE SCALE GENOMIC DNA]</scope>
    <source>
        <strain evidence="7 8">CECT 7377</strain>
    </source>
</reference>
<keyword evidence="2" id="KW-0805">Transcription regulation</keyword>
<evidence type="ECO:0000256" key="2">
    <source>
        <dbReference type="ARBA" id="ARBA00023015"/>
    </source>
</evidence>
<dbReference type="NCBIfam" id="TIGR02937">
    <property type="entry name" value="sigma70-ECF"/>
    <property type="match status" value="1"/>
</dbReference>
<organism evidence="7 8">
    <name type="scientific">Marinomonas rhizomae</name>
    <dbReference type="NCBI Taxonomy" id="491948"/>
    <lineage>
        <taxon>Bacteria</taxon>
        <taxon>Pseudomonadati</taxon>
        <taxon>Pseudomonadota</taxon>
        <taxon>Gammaproteobacteria</taxon>
        <taxon>Oceanospirillales</taxon>
        <taxon>Oceanospirillaceae</taxon>
        <taxon>Marinomonas</taxon>
    </lineage>
</organism>
<dbReference type="Gene3D" id="1.10.1740.10">
    <property type="match status" value="1"/>
</dbReference>
<sequence length="169" mass="19499">MNRDTQVELTQLYINHKGWLSHFLKKRLNGSHQAADMVQDIYLKILVSGKVPPKDYARQYLVSTAKNLIIDKNRRWRIEQAYLESIQNLPEETHASPEYRLQIIETLIEVDVLLHKLTEKARQAFLLRRVEGLSYQAIATQLNVSLSSVEKYVAKGLQACAMAMMESDL</sequence>
<dbReference type="Pfam" id="PF04542">
    <property type="entry name" value="Sigma70_r2"/>
    <property type="match status" value="1"/>
</dbReference>
<dbReference type="OrthoDB" id="9797134at2"/>
<dbReference type="CDD" id="cd06171">
    <property type="entry name" value="Sigma70_r4"/>
    <property type="match status" value="1"/>
</dbReference>
<dbReference type="InterPro" id="IPR014284">
    <property type="entry name" value="RNA_pol_sigma-70_dom"/>
</dbReference>
<evidence type="ECO:0000313" key="8">
    <source>
        <dbReference type="Proteomes" id="UP000252792"/>
    </source>
</evidence>
<evidence type="ECO:0000256" key="1">
    <source>
        <dbReference type="ARBA" id="ARBA00010641"/>
    </source>
</evidence>
<evidence type="ECO:0000259" key="6">
    <source>
        <dbReference type="Pfam" id="PF08281"/>
    </source>
</evidence>
<dbReference type="Gene3D" id="1.10.10.10">
    <property type="entry name" value="Winged helix-like DNA-binding domain superfamily/Winged helix DNA-binding domain"/>
    <property type="match status" value="1"/>
</dbReference>
<dbReference type="PANTHER" id="PTHR43133">
    <property type="entry name" value="RNA POLYMERASE ECF-TYPE SIGMA FACTO"/>
    <property type="match status" value="1"/>
</dbReference>
<feature type="domain" description="RNA polymerase sigma-70 region 2" evidence="5">
    <location>
        <begin position="12"/>
        <end position="75"/>
    </location>
</feature>
<dbReference type="InterPro" id="IPR013249">
    <property type="entry name" value="RNA_pol_sigma70_r4_t2"/>
</dbReference>
<keyword evidence="4" id="KW-0804">Transcription</keyword>
<dbReference type="InterPro" id="IPR007627">
    <property type="entry name" value="RNA_pol_sigma70_r2"/>
</dbReference>
<evidence type="ECO:0000256" key="3">
    <source>
        <dbReference type="ARBA" id="ARBA00023082"/>
    </source>
</evidence>
<feature type="domain" description="RNA polymerase sigma factor 70 region 4 type 2" evidence="6">
    <location>
        <begin position="109"/>
        <end position="160"/>
    </location>
</feature>
<dbReference type="EMBL" id="QNSE01000029">
    <property type="protein sequence ID" value="RBP77732.1"/>
    <property type="molecule type" value="Genomic_DNA"/>
</dbReference>
<evidence type="ECO:0000256" key="4">
    <source>
        <dbReference type="ARBA" id="ARBA00023163"/>
    </source>
</evidence>
<gene>
    <name evidence="7" type="ORF">DFP80_1291</name>
</gene>
<dbReference type="RefSeq" id="WP_113918655.1">
    <property type="nucleotide sequence ID" value="NZ_QNSE01000029.1"/>
</dbReference>
<keyword evidence="3" id="KW-0731">Sigma factor</keyword>
<protein>
    <submittedName>
        <fullName evidence="7">RNA polymerase RpoE-like sigma-24 subunit</fullName>
    </submittedName>
</protein>
<keyword evidence="8" id="KW-1185">Reference proteome</keyword>
<dbReference type="InterPro" id="IPR036388">
    <property type="entry name" value="WH-like_DNA-bd_sf"/>
</dbReference>
<dbReference type="InterPro" id="IPR013324">
    <property type="entry name" value="RNA_pol_sigma_r3/r4-like"/>
</dbReference>
<dbReference type="InterPro" id="IPR039425">
    <property type="entry name" value="RNA_pol_sigma-70-like"/>
</dbReference>
<dbReference type="SUPFAM" id="SSF88659">
    <property type="entry name" value="Sigma3 and sigma4 domains of RNA polymerase sigma factors"/>
    <property type="match status" value="1"/>
</dbReference>
<proteinExistence type="inferred from homology"/>
<comment type="caution">
    <text evidence="7">The sequence shown here is derived from an EMBL/GenBank/DDBJ whole genome shotgun (WGS) entry which is preliminary data.</text>
</comment>
<dbReference type="GO" id="GO:0006352">
    <property type="term" value="P:DNA-templated transcription initiation"/>
    <property type="evidence" value="ECO:0007669"/>
    <property type="project" value="InterPro"/>
</dbReference>
<accession>A0A366ISG2</accession>
<dbReference type="Proteomes" id="UP000252792">
    <property type="component" value="Unassembled WGS sequence"/>
</dbReference>
<dbReference type="AlphaFoldDB" id="A0A366ISG2"/>
<dbReference type="SUPFAM" id="SSF88946">
    <property type="entry name" value="Sigma2 domain of RNA polymerase sigma factors"/>
    <property type="match status" value="1"/>
</dbReference>
<dbReference type="GO" id="GO:0016987">
    <property type="term" value="F:sigma factor activity"/>
    <property type="evidence" value="ECO:0007669"/>
    <property type="project" value="UniProtKB-KW"/>
</dbReference>
<name>A0A366ISG2_9GAMM</name>
<comment type="similarity">
    <text evidence="1">Belongs to the sigma-70 factor family. ECF subfamily.</text>
</comment>
<dbReference type="GO" id="GO:0003677">
    <property type="term" value="F:DNA binding"/>
    <property type="evidence" value="ECO:0007669"/>
    <property type="project" value="InterPro"/>
</dbReference>
<dbReference type="InterPro" id="IPR013325">
    <property type="entry name" value="RNA_pol_sigma_r2"/>
</dbReference>
<dbReference type="Pfam" id="PF08281">
    <property type="entry name" value="Sigma70_r4_2"/>
    <property type="match status" value="1"/>
</dbReference>
<dbReference type="PANTHER" id="PTHR43133:SF63">
    <property type="entry name" value="RNA POLYMERASE SIGMA FACTOR FECI-RELATED"/>
    <property type="match status" value="1"/>
</dbReference>